<accession>A0A0A8YMX6</accession>
<evidence type="ECO:0000313" key="1">
    <source>
        <dbReference type="EMBL" id="JAD28014.1"/>
    </source>
</evidence>
<name>A0A0A8YMX6_ARUDO</name>
<sequence>MVFNVDKPEYLVSFGGINEVNVTRI</sequence>
<organism evidence="1">
    <name type="scientific">Arundo donax</name>
    <name type="common">Giant reed</name>
    <name type="synonym">Donax arundinaceus</name>
    <dbReference type="NCBI Taxonomy" id="35708"/>
    <lineage>
        <taxon>Eukaryota</taxon>
        <taxon>Viridiplantae</taxon>
        <taxon>Streptophyta</taxon>
        <taxon>Embryophyta</taxon>
        <taxon>Tracheophyta</taxon>
        <taxon>Spermatophyta</taxon>
        <taxon>Magnoliopsida</taxon>
        <taxon>Liliopsida</taxon>
        <taxon>Poales</taxon>
        <taxon>Poaceae</taxon>
        <taxon>PACMAD clade</taxon>
        <taxon>Arundinoideae</taxon>
        <taxon>Arundineae</taxon>
        <taxon>Arundo</taxon>
    </lineage>
</organism>
<protein>
    <submittedName>
        <fullName evidence="1">Uncharacterized protein</fullName>
    </submittedName>
</protein>
<dbReference type="AlphaFoldDB" id="A0A0A8YMX6"/>
<reference evidence="1" key="1">
    <citation type="submission" date="2014-09" db="EMBL/GenBank/DDBJ databases">
        <authorList>
            <person name="Magalhaes I.L.F."/>
            <person name="Oliveira U."/>
            <person name="Santos F.R."/>
            <person name="Vidigal T.H.D.A."/>
            <person name="Brescovit A.D."/>
            <person name="Santos A.J."/>
        </authorList>
    </citation>
    <scope>NUCLEOTIDE SEQUENCE</scope>
    <source>
        <tissue evidence="1">Shoot tissue taken approximately 20 cm above the soil surface</tissue>
    </source>
</reference>
<proteinExistence type="predicted"/>
<reference evidence="1" key="2">
    <citation type="journal article" date="2015" name="Data Brief">
        <title>Shoot transcriptome of the giant reed, Arundo donax.</title>
        <authorList>
            <person name="Barrero R.A."/>
            <person name="Guerrero F.D."/>
            <person name="Moolhuijzen P."/>
            <person name="Goolsby J.A."/>
            <person name="Tidwell J."/>
            <person name="Bellgard S.E."/>
            <person name="Bellgard M.I."/>
        </authorList>
    </citation>
    <scope>NUCLEOTIDE SEQUENCE</scope>
    <source>
        <tissue evidence="1">Shoot tissue taken approximately 20 cm above the soil surface</tissue>
    </source>
</reference>
<dbReference type="EMBL" id="GBRH01269881">
    <property type="protein sequence ID" value="JAD28014.1"/>
    <property type="molecule type" value="Transcribed_RNA"/>
</dbReference>